<feature type="transmembrane region" description="Helical" evidence="1">
    <location>
        <begin position="20"/>
        <end position="39"/>
    </location>
</feature>
<keyword evidence="1" id="KW-0812">Transmembrane</keyword>
<dbReference type="EMBL" id="KQ426347">
    <property type="protein sequence ID" value="KOF68365.1"/>
    <property type="molecule type" value="Genomic_DNA"/>
</dbReference>
<organism evidence="2">
    <name type="scientific">Octopus bimaculoides</name>
    <name type="common">California two-spotted octopus</name>
    <dbReference type="NCBI Taxonomy" id="37653"/>
    <lineage>
        <taxon>Eukaryota</taxon>
        <taxon>Metazoa</taxon>
        <taxon>Spiralia</taxon>
        <taxon>Lophotrochozoa</taxon>
        <taxon>Mollusca</taxon>
        <taxon>Cephalopoda</taxon>
        <taxon>Coleoidea</taxon>
        <taxon>Octopodiformes</taxon>
        <taxon>Octopoda</taxon>
        <taxon>Incirrata</taxon>
        <taxon>Octopodidae</taxon>
        <taxon>Octopus</taxon>
    </lineage>
</organism>
<evidence type="ECO:0000256" key="1">
    <source>
        <dbReference type="SAM" id="Phobius"/>
    </source>
</evidence>
<name>A0A0L8FVC2_OCTBM</name>
<protein>
    <submittedName>
        <fullName evidence="2">Uncharacterized protein</fullName>
    </submittedName>
</protein>
<gene>
    <name evidence="2" type="ORF">OCBIM_22007458mg</name>
</gene>
<keyword evidence="1" id="KW-1133">Transmembrane helix</keyword>
<dbReference type="AlphaFoldDB" id="A0A0L8FVC2"/>
<proteinExistence type="predicted"/>
<reference evidence="2" key="1">
    <citation type="submission" date="2015-07" db="EMBL/GenBank/DDBJ databases">
        <title>MeaNS - Measles Nucleotide Surveillance Program.</title>
        <authorList>
            <person name="Tran T."/>
            <person name="Druce J."/>
        </authorList>
    </citation>
    <scope>NUCLEOTIDE SEQUENCE</scope>
    <source>
        <strain evidence="2">UCB-OBI-ISO-001</strain>
        <tissue evidence="2">Gonad</tissue>
    </source>
</reference>
<accession>A0A0L8FVC2</accession>
<feature type="transmembrane region" description="Helical" evidence="1">
    <location>
        <begin position="51"/>
        <end position="74"/>
    </location>
</feature>
<sequence>MDEAMDFDNYAGSVKHSLEKVFEIFTLLAIVFLFNQLVICERKVNEIKQEVVFASFLLATFAVLNMCVLTLLIIQTTQNEGIYFQNNELRSQMHRG</sequence>
<evidence type="ECO:0000313" key="2">
    <source>
        <dbReference type="EMBL" id="KOF68365.1"/>
    </source>
</evidence>
<keyword evidence="1" id="KW-0472">Membrane</keyword>